<evidence type="ECO:0000313" key="9">
    <source>
        <dbReference type="Proteomes" id="UP001491310"/>
    </source>
</evidence>
<evidence type="ECO:0000256" key="4">
    <source>
        <dbReference type="SAM" id="MobiDB-lite"/>
    </source>
</evidence>
<comment type="caution">
    <text evidence="8">The sequence shown here is derived from an EMBL/GenBank/DDBJ whole genome shotgun (WGS) entry which is preliminary data.</text>
</comment>
<organism evidence="8 9">
    <name type="scientific">Coccomyxa subellipsoidea</name>
    <dbReference type="NCBI Taxonomy" id="248742"/>
    <lineage>
        <taxon>Eukaryota</taxon>
        <taxon>Viridiplantae</taxon>
        <taxon>Chlorophyta</taxon>
        <taxon>core chlorophytes</taxon>
        <taxon>Trebouxiophyceae</taxon>
        <taxon>Trebouxiophyceae incertae sedis</taxon>
        <taxon>Coccomyxaceae</taxon>
        <taxon>Coccomyxa</taxon>
    </lineage>
</organism>
<dbReference type="Pfam" id="PF04959">
    <property type="entry name" value="ARS2"/>
    <property type="match status" value="1"/>
</dbReference>
<dbReference type="EMBL" id="JALJOT010000016">
    <property type="protein sequence ID" value="KAK9902050.1"/>
    <property type="molecule type" value="Genomic_DNA"/>
</dbReference>
<feature type="region of interest" description="Disordered" evidence="4">
    <location>
        <begin position="741"/>
        <end position="811"/>
    </location>
</feature>
<sequence length="811" mass="89339">MILADNHRCYATYAPSCLVFRQRTAGRRAAFTPFCRRERVVVTCQQKGFGAPAKKSSKPKKVTPQQQTAPRQQLPSNSEWEEQPYASTSDEEVPEEISARILRRIIIFSGIPTFTGFLSLPLFYYLKVVQHLDIPTYAVYLASFCTFGEGRQMRGGKRRRSPPPAGRRGEDRRMGPGAPYPPQGFRDRRPRSPSPEQRYRRSPPPYNKRYRREDDAYDRYPREPGFNDRRGPYRERFEEEPYGGRPPYGRRIPSPPPAKTGPMSYKDFMLRLSDDVTPEGAQAEYQKYLAQYWGSETRAEFQQKQNQDWMRKKYDPRQLMVALEQRNTDAQAAAKQFGEELAQGKPDAASAPSDQDAGEGAAAELQNGEANGTAEKESAAADVAKEDDSRGPDSEKSSSSVPGASWKAARVEADLALSKELMLKLDAEKGVESNPLEAHAAAQPVKEGEEGEQAATKGYEELVAQLDLQLSYLWKVHSVDYYAGTELQDPADVSTAMRTLRGPRPEEGEQPDEAKEGEELKALEEQVDAVWKKRMAEGDPVEAYLQRDKVLKLVDDWIEDQVLQIDENKYGCKLSQKLFVGKEYVLKHVRLKHTPVLDAQREKIYDQIYYENFERDKKEQEERAREEAQRAQQAAWAAMGPHAGPPGFEGAWEGEEGFGGDPSFGGWGGRGGGPMGRGGRGGRGLPFPPNGNGFASPDMMGAAVMGGPALGPGQMLVLAPGAGPLGPFITVPIPEGGAPVPMGGPSMGPPGGRGPGRGRGPPRGGPMMRGRGYGGGPQGYGGPMGGPPQRGGYYDLDAPENQRSVLDYGDL</sequence>
<keyword evidence="5" id="KW-1133">Transmembrane helix</keyword>
<dbReference type="InterPro" id="IPR039727">
    <property type="entry name" value="SE/Ars2"/>
</dbReference>
<reference evidence="8 9" key="1">
    <citation type="journal article" date="2024" name="Nat. Commun.">
        <title>Phylogenomics reveals the evolutionary origins of lichenization in chlorophyte algae.</title>
        <authorList>
            <person name="Puginier C."/>
            <person name="Libourel C."/>
            <person name="Otte J."/>
            <person name="Skaloud P."/>
            <person name="Haon M."/>
            <person name="Grisel S."/>
            <person name="Petersen M."/>
            <person name="Berrin J.G."/>
            <person name="Delaux P.M."/>
            <person name="Dal Grande F."/>
            <person name="Keller J."/>
        </authorList>
    </citation>
    <scope>NUCLEOTIDE SEQUENCE [LARGE SCALE GENOMIC DNA]</scope>
    <source>
        <strain evidence="8 9">SAG 216-7</strain>
    </source>
</reference>
<evidence type="ECO:0000256" key="2">
    <source>
        <dbReference type="ARBA" id="ARBA00005407"/>
    </source>
</evidence>
<feature type="transmembrane region" description="Helical" evidence="5">
    <location>
        <begin position="105"/>
        <end position="126"/>
    </location>
</feature>
<proteinExistence type="inferred from homology"/>
<feature type="compositionally biased region" description="Low complexity" evidence="4">
    <location>
        <begin position="346"/>
        <end position="355"/>
    </location>
</feature>
<protein>
    <recommendedName>
        <fullName evidence="10">SERRATE/Ars2 N-terminal domain-containing protein</fullName>
    </recommendedName>
</protein>
<feature type="region of interest" description="Disordered" evidence="4">
    <location>
        <begin position="151"/>
        <end position="264"/>
    </location>
</feature>
<name>A0ABR2YC75_9CHLO</name>
<comment type="similarity">
    <text evidence="2">Belongs to the ARS2 family.</text>
</comment>
<evidence type="ECO:0000256" key="1">
    <source>
        <dbReference type="ARBA" id="ARBA00004123"/>
    </source>
</evidence>
<evidence type="ECO:0000259" key="7">
    <source>
        <dbReference type="Pfam" id="PF12066"/>
    </source>
</evidence>
<dbReference type="Pfam" id="PF12066">
    <property type="entry name" value="SERRATE_Ars2_N"/>
    <property type="match status" value="1"/>
</dbReference>
<accession>A0ABR2YC75</accession>
<dbReference type="PANTHER" id="PTHR13165:SF0">
    <property type="entry name" value="SERRATE RNA EFFECTOR MOLECULE HOMOLOG"/>
    <property type="match status" value="1"/>
</dbReference>
<feature type="compositionally biased region" description="Basic and acidic residues" evidence="4">
    <location>
        <begin position="374"/>
        <end position="396"/>
    </location>
</feature>
<feature type="compositionally biased region" description="Basic and acidic residues" evidence="4">
    <location>
        <begin position="211"/>
        <end position="239"/>
    </location>
</feature>
<feature type="domain" description="SERRATE/Ars2 N-terminal" evidence="7">
    <location>
        <begin position="266"/>
        <end position="357"/>
    </location>
</feature>
<dbReference type="PANTHER" id="PTHR13165">
    <property type="entry name" value="ARSENITE-RESISTANCE PROTEIN 2"/>
    <property type="match status" value="1"/>
</dbReference>
<feature type="region of interest" description="Disordered" evidence="4">
    <location>
        <begin position="322"/>
        <end position="407"/>
    </location>
</feature>
<evidence type="ECO:0000259" key="6">
    <source>
        <dbReference type="Pfam" id="PF04959"/>
    </source>
</evidence>
<dbReference type="InterPro" id="IPR007042">
    <property type="entry name" value="SERRATE/Ars2_C"/>
</dbReference>
<feature type="compositionally biased region" description="Gly residues" evidence="4">
    <location>
        <begin position="771"/>
        <end position="784"/>
    </location>
</feature>
<evidence type="ECO:0008006" key="10">
    <source>
        <dbReference type="Google" id="ProtNLM"/>
    </source>
</evidence>
<comment type="subcellular location">
    <subcellularLocation>
        <location evidence="1">Nucleus</location>
    </subcellularLocation>
</comment>
<keyword evidence="9" id="KW-1185">Reference proteome</keyword>
<dbReference type="Proteomes" id="UP001491310">
    <property type="component" value="Unassembled WGS sequence"/>
</dbReference>
<dbReference type="InterPro" id="IPR021933">
    <property type="entry name" value="SERRATE/Ars2_N"/>
</dbReference>
<evidence type="ECO:0000256" key="3">
    <source>
        <dbReference type="ARBA" id="ARBA00023242"/>
    </source>
</evidence>
<evidence type="ECO:0000313" key="8">
    <source>
        <dbReference type="EMBL" id="KAK9902050.1"/>
    </source>
</evidence>
<gene>
    <name evidence="8" type="ORF">WJX75_002635</name>
</gene>
<dbReference type="InterPro" id="IPR021855">
    <property type="entry name" value="PAM68-like"/>
</dbReference>
<feature type="compositionally biased region" description="Gly residues" evidence="4">
    <location>
        <begin position="745"/>
        <end position="762"/>
    </location>
</feature>
<feature type="region of interest" description="Disordered" evidence="4">
    <location>
        <begin position="50"/>
        <end position="93"/>
    </location>
</feature>
<feature type="domain" description="SERRATE/Ars2 C-terminal" evidence="6">
    <location>
        <begin position="518"/>
        <end position="686"/>
    </location>
</feature>
<feature type="compositionally biased region" description="Low complexity" evidence="4">
    <location>
        <begin position="243"/>
        <end position="252"/>
    </location>
</feature>
<dbReference type="Pfam" id="PF11947">
    <property type="entry name" value="DUF3464"/>
    <property type="match status" value="1"/>
</dbReference>
<keyword evidence="3" id="KW-0539">Nucleus</keyword>
<evidence type="ECO:0000256" key="5">
    <source>
        <dbReference type="SAM" id="Phobius"/>
    </source>
</evidence>
<feature type="compositionally biased region" description="Polar residues" evidence="4">
    <location>
        <begin position="63"/>
        <end position="78"/>
    </location>
</feature>
<feature type="region of interest" description="Disordered" evidence="4">
    <location>
        <begin position="429"/>
        <end position="454"/>
    </location>
</feature>
<keyword evidence="5" id="KW-0472">Membrane</keyword>
<keyword evidence="5" id="KW-0812">Transmembrane</keyword>